<sequence length="343" mass="37719">MAPAGPRSALALALAGRVAGFLGDGAGGGGYTPPAPICKPFTCPAGEKAVAKVDHQVWTYGCQDSGMNVFNMADFDPVTGATKPKKNLDKCCVERDICKQTCGMTSQACHDIFQKCSQKICKEDQNCKLQAMMADMMSPADDEEPGSTTKYDPKEQECKNYNKGQAEACTCVQEDQFRSATEDKLKSFYKKYNPEKLDTSGNIKDSEDVWKKWEKKEPDLIMALTNKYKAKAVARRAKPKRGEYKPPPPPKPQAEAEAEPPPPPTAVLDSDDQAFEAKLKGLEAKKKTAAADEEYDLADEAKDQIAELKSQEAKRLKALKAKAIAEEDYPEAKRVKHRLAKLE</sequence>
<feature type="non-terminal residue" evidence="4">
    <location>
        <position position="343"/>
    </location>
</feature>
<evidence type="ECO:0000313" key="4">
    <source>
        <dbReference type="EMBL" id="CAK0876045.1"/>
    </source>
</evidence>
<feature type="signal peptide" evidence="2">
    <location>
        <begin position="1"/>
        <end position="20"/>
    </location>
</feature>
<dbReference type="Proteomes" id="UP001189429">
    <property type="component" value="Unassembled WGS sequence"/>
</dbReference>
<accession>A0ABN9VRF1</accession>
<feature type="region of interest" description="Disordered" evidence="1">
    <location>
        <begin position="232"/>
        <end position="272"/>
    </location>
</feature>
<dbReference type="InterPro" id="IPR001943">
    <property type="entry name" value="UVR_dom"/>
</dbReference>
<dbReference type="Pfam" id="PF02151">
    <property type="entry name" value="UVR"/>
    <property type="match status" value="1"/>
</dbReference>
<gene>
    <name evidence="4" type="ORF">PCOR1329_LOCUS60565</name>
</gene>
<name>A0ABN9VRF1_9DINO</name>
<organism evidence="4 5">
    <name type="scientific">Prorocentrum cordatum</name>
    <dbReference type="NCBI Taxonomy" id="2364126"/>
    <lineage>
        <taxon>Eukaryota</taxon>
        <taxon>Sar</taxon>
        <taxon>Alveolata</taxon>
        <taxon>Dinophyceae</taxon>
        <taxon>Prorocentrales</taxon>
        <taxon>Prorocentraceae</taxon>
        <taxon>Prorocentrum</taxon>
    </lineage>
</organism>
<keyword evidence="2" id="KW-0732">Signal</keyword>
<comment type="caution">
    <text evidence="4">The sequence shown here is derived from an EMBL/GenBank/DDBJ whole genome shotgun (WGS) entry which is preliminary data.</text>
</comment>
<dbReference type="EMBL" id="CAUYUJ010017592">
    <property type="protein sequence ID" value="CAK0876045.1"/>
    <property type="molecule type" value="Genomic_DNA"/>
</dbReference>
<evidence type="ECO:0000313" key="5">
    <source>
        <dbReference type="Proteomes" id="UP001189429"/>
    </source>
</evidence>
<proteinExistence type="predicted"/>
<dbReference type="PROSITE" id="PS50151">
    <property type="entry name" value="UVR"/>
    <property type="match status" value="1"/>
</dbReference>
<feature type="domain" description="UVR" evidence="3">
    <location>
        <begin position="276"/>
        <end position="311"/>
    </location>
</feature>
<feature type="chain" id="PRO_5047397607" description="UVR domain-containing protein" evidence="2">
    <location>
        <begin position="21"/>
        <end position="343"/>
    </location>
</feature>
<keyword evidence="5" id="KW-1185">Reference proteome</keyword>
<evidence type="ECO:0000259" key="3">
    <source>
        <dbReference type="PROSITE" id="PS50151"/>
    </source>
</evidence>
<protein>
    <recommendedName>
        <fullName evidence="3">UVR domain-containing protein</fullName>
    </recommendedName>
</protein>
<evidence type="ECO:0000256" key="2">
    <source>
        <dbReference type="SAM" id="SignalP"/>
    </source>
</evidence>
<evidence type="ECO:0000256" key="1">
    <source>
        <dbReference type="SAM" id="MobiDB-lite"/>
    </source>
</evidence>
<reference evidence="4" key="1">
    <citation type="submission" date="2023-10" db="EMBL/GenBank/DDBJ databases">
        <authorList>
            <person name="Chen Y."/>
            <person name="Shah S."/>
            <person name="Dougan E. K."/>
            <person name="Thang M."/>
            <person name="Chan C."/>
        </authorList>
    </citation>
    <scope>NUCLEOTIDE SEQUENCE [LARGE SCALE GENOMIC DNA]</scope>
</reference>